<dbReference type="FunFam" id="3.40.50.1820:FF:000409">
    <property type="entry name" value="Carboxypeptidase"/>
    <property type="match status" value="1"/>
</dbReference>
<evidence type="ECO:0000256" key="4">
    <source>
        <dbReference type="ARBA" id="ARBA00022645"/>
    </source>
</evidence>
<keyword evidence="3" id="KW-0964">Secreted</keyword>
<comment type="similarity">
    <text evidence="2 8">Belongs to the peptidase S10 family.</text>
</comment>
<dbReference type="AlphaFoldDB" id="A0A484KFX5"/>
<comment type="subcellular location">
    <subcellularLocation>
        <location evidence="1">Secreted</location>
    </subcellularLocation>
</comment>
<dbReference type="InterPro" id="IPR001563">
    <property type="entry name" value="Peptidase_S10"/>
</dbReference>
<dbReference type="EMBL" id="OOIL02000126">
    <property type="protein sequence ID" value="VFQ61002.1"/>
    <property type="molecule type" value="Genomic_DNA"/>
</dbReference>
<proteinExistence type="inferred from homology"/>
<dbReference type="Pfam" id="PF00450">
    <property type="entry name" value="Peptidase_S10"/>
    <property type="match status" value="1"/>
</dbReference>
<protein>
    <recommendedName>
        <fullName evidence="8">Carboxypeptidase</fullName>
        <ecNumber evidence="8">3.4.16.-</ecNumber>
    </recommendedName>
</protein>
<dbReference type="GO" id="GO:0004185">
    <property type="term" value="F:serine-type carboxypeptidase activity"/>
    <property type="evidence" value="ECO:0007669"/>
    <property type="project" value="UniProtKB-UniRule"/>
</dbReference>
<accession>A0A484KFX5</accession>
<dbReference type="EC" id="3.4.16.-" evidence="8"/>
<name>A0A484KFX5_9ASTE</name>
<keyword evidence="6 8" id="KW-0378">Hydrolase</keyword>
<organism evidence="9 10">
    <name type="scientific">Cuscuta campestris</name>
    <dbReference type="NCBI Taxonomy" id="132261"/>
    <lineage>
        <taxon>Eukaryota</taxon>
        <taxon>Viridiplantae</taxon>
        <taxon>Streptophyta</taxon>
        <taxon>Embryophyta</taxon>
        <taxon>Tracheophyta</taxon>
        <taxon>Spermatophyta</taxon>
        <taxon>Magnoliopsida</taxon>
        <taxon>eudicotyledons</taxon>
        <taxon>Gunneridae</taxon>
        <taxon>Pentapetalae</taxon>
        <taxon>asterids</taxon>
        <taxon>lamiids</taxon>
        <taxon>Solanales</taxon>
        <taxon>Convolvulaceae</taxon>
        <taxon>Cuscuteae</taxon>
        <taxon>Cuscuta</taxon>
        <taxon>Cuscuta subgen. Grammica</taxon>
        <taxon>Cuscuta sect. Cleistogrammica</taxon>
    </lineage>
</organism>
<reference evidence="9 10" key="1">
    <citation type="submission" date="2018-04" db="EMBL/GenBank/DDBJ databases">
        <authorList>
            <person name="Vogel A."/>
        </authorList>
    </citation>
    <scope>NUCLEOTIDE SEQUENCE [LARGE SCALE GENOMIC DNA]</scope>
</reference>
<dbReference type="PANTHER" id="PTHR11802">
    <property type="entry name" value="SERINE PROTEASE FAMILY S10 SERINE CARBOXYPEPTIDASE"/>
    <property type="match status" value="1"/>
</dbReference>
<dbReference type="Gene3D" id="3.40.50.1820">
    <property type="entry name" value="alpha/beta hydrolase"/>
    <property type="match status" value="1"/>
</dbReference>
<dbReference type="InterPro" id="IPR033124">
    <property type="entry name" value="Ser_caboxypep_his_AS"/>
</dbReference>
<dbReference type="PROSITE" id="PS00560">
    <property type="entry name" value="CARBOXYPEPT_SER_HIS"/>
    <property type="match status" value="1"/>
</dbReference>
<sequence length="390" mass="44311">MGYGAATEVGPLRVEKGGAALRFNNYSWNREANLLFLESPVGVGFSYTNTSSDLAAIDDNFVAQDSYNFLANWFQRFPQFKNHDFFIAGESYAGHYVPQLAEIIFDRNKDKKKYSYINLKGFIVGNPSMDNYNDNKGYLDYAWSHAVISDELYHEAKRACNFASSTWSNECIEVMTNISNAYKEIEDLNLYAPKCLMNYPSSSPSSSATRTHHMQLNSRLTNKRNIAAHAKEEKSKQIPGSFATCYSTYVDEYFNKIEVQKAFSVLNEVKWNACNYELLNAYNLSIISVLPVYEKLIKAGLKIWIYSGDLDGNVPVIGTRYCIDALKLSLKSQWRVWFHNHQVGGRVIEYNGLTFVTVRGAGHLVPLDKPSEALAIIHSFLYGEELPRER</sequence>
<dbReference type="InterPro" id="IPR018202">
    <property type="entry name" value="Ser_caboxypep_ser_AS"/>
</dbReference>
<evidence type="ECO:0000256" key="6">
    <source>
        <dbReference type="ARBA" id="ARBA00022801"/>
    </source>
</evidence>
<keyword evidence="5 8" id="KW-0645">Protease</keyword>
<evidence type="ECO:0000256" key="5">
    <source>
        <dbReference type="ARBA" id="ARBA00022670"/>
    </source>
</evidence>
<dbReference type="SUPFAM" id="SSF53474">
    <property type="entry name" value="alpha/beta-Hydrolases"/>
    <property type="match status" value="1"/>
</dbReference>
<evidence type="ECO:0000256" key="2">
    <source>
        <dbReference type="ARBA" id="ARBA00009431"/>
    </source>
</evidence>
<evidence type="ECO:0000256" key="3">
    <source>
        <dbReference type="ARBA" id="ARBA00022525"/>
    </source>
</evidence>
<keyword evidence="4 8" id="KW-0121">Carboxypeptidase</keyword>
<keyword evidence="10" id="KW-1185">Reference proteome</keyword>
<evidence type="ECO:0000256" key="8">
    <source>
        <dbReference type="RuleBase" id="RU361156"/>
    </source>
</evidence>
<dbReference type="PRINTS" id="PR00724">
    <property type="entry name" value="CRBOXYPTASEC"/>
</dbReference>
<keyword evidence="7" id="KW-0325">Glycoprotein</keyword>
<dbReference type="GO" id="GO:0005773">
    <property type="term" value="C:vacuole"/>
    <property type="evidence" value="ECO:0007669"/>
    <property type="project" value="TreeGrafter"/>
</dbReference>
<evidence type="ECO:0000313" key="9">
    <source>
        <dbReference type="EMBL" id="VFQ61002.1"/>
    </source>
</evidence>
<evidence type="ECO:0000256" key="7">
    <source>
        <dbReference type="ARBA" id="ARBA00023180"/>
    </source>
</evidence>
<evidence type="ECO:0000256" key="1">
    <source>
        <dbReference type="ARBA" id="ARBA00004613"/>
    </source>
</evidence>
<gene>
    <name evidence="9" type="ORF">CCAM_LOCUS2778</name>
</gene>
<dbReference type="PANTHER" id="PTHR11802:SF235">
    <property type="entry name" value="SERINE CARBOXYPEPTIDASE-LIKE 33"/>
    <property type="match status" value="1"/>
</dbReference>
<evidence type="ECO:0000313" key="10">
    <source>
        <dbReference type="Proteomes" id="UP000595140"/>
    </source>
</evidence>
<dbReference type="GO" id="GO:0005576">
    <property type="term" value="C:extracellular region"/>
    <property type="evidence" value="ECO:0007669"/>
    <property type="project" value="UniProtKB-SubCell"/>
</dbReference>
<dbReference type="InterPro" id="IPR029058">
    <property type="entry name" value="AB_hydrolase_fold"/>
</dbReference>
<dbReference type="GO" id="GO:0006508">
    <property type="term" value="P:proteolysis"/>
    <property type="evidence" value="ECO:0007669"/>
    <property type="project" value="UniProtKB-KW"/>
</dbReference>
<dbReference type="PROSITE" id="PS00131">
    <property type="entry name" value="CARBOXYPEPT_SER_SER"/>
    <property type="match status" value="1"/>
</dbReference>
<dbReference type="Proteomes" id="UP000595140">
    <property type="component" value="Unassembled WGS sequence"/>
</dbReference>
<dbReference type="OrthoDB" id="443318at2759"/>